<reference evidence="4 5" key="2">
    <citation type="submission" date="2018-11" db="EMBL/GenBank/DDBJ databases">
        <authorList>
            <consortium name="Pathogen Informatics"/>
        </authorList>
    </citation>
    <scope>NUCLEOTIDE SEQUENCE [LARGE SCALE GENOMIC DNA]</scope>
</reference>
<reference evidence="6" key="1">
    <citation type="submission" date="2016-06" db="UniProtKB">
        <authorList>
            <consortium name="WormBaseParasite"/>
        </authorList>
    </citation>
    <scope>IDENTIFICATION</scope>
</reference>
<feature type="domain" description="Cullin N-terminal" evidence="3">
    <location>
        <begin position="1"/>
        <end position="57"/>
    </location>
</feature>
<evidence type="ECO:0000313" key="6">
    <source>
        <dbReference type="WBParaSite" id="OFLC_0001106601-mRNA-1"/>
    </source>
</evidence>
<name>A0A183HUA4_9BILA</name>
<organism evidence="6">
    <name type="scientific">Onchocerca flexuosa</name>
    <dbReference type="NCBI Taxonomy" id="387005"/>
    <lineage>
        <taxon>Eukaryota</taxon>
        <taxon>Metazoa</taxon>
        <taxon>Ecdysozoa</taxon>
        <taxon>Nematoda</taxon>
        <taxon>Chromadorea</taxon>
        <taxon>Rhabditida</taxon>
        <taxon>Spirurina</taxon>
        <taxon>Spiruromorpha</taxon>
        <taxon>Filarioidea</taxon>
        <taxon>Onchocercidae</taxon>
        <taxon>Onchocerca</taxon>
    </lineage>
</organism>
<sequence length="76" mass="8977">MGLEIFRDEVMNNDRVRKRSVDGLLKMIEQEREGAQIDRLLIKSLLRMMTSLRVYTEVNFQFCAILIIIENLMSID</sequence>
<dbReference type="AlphaFoldDB" id="A0A183HUA4"/>
<evidence type="ECO:0000256" key="2">
    <source>
        <dbReference type="ARBA" id="ARBA00022786"/>
    </source>
</evidence>
<protein>
    <submittedName>
        <fullName evidence="6">Cullin domain-containing protein</fullName>
    </submittedName>
</protein>
<accession>A0A183HUA4</accession>
<dbReference type="SUPFAM" id="SSF74788">
    <property type="entry name" value="Cullin repeat-like"/>
    <property type="match status" value="1"/>
</dbReference>
<keyword evidence="2" id="KW-0833">Ubl conjugation pathway</keyword>
<proteinExistence type="inferred from homology"/>
<dbReference type="Proteomes" id="UP000267606">
    <property type="component" value="Unassembled WGS sequence"/>
</dbReference>
<dbReference type="GO" id="GO:0031625">
    <property type="term" value="F:ubiquitin protein ligase binding"/>
    <property type="evidence" value="ECO:0007669"/>
    <property type="project" value="InterPro"/>
</dbReference>
<gene>
    <name evidence="4" type="ORF">OFLC_LOCUS11064</name>
</gene>
<dbReference type="STRING" id="387005.A0A183HUA4"/>
<evidence type="ECO:0000256" key="1">
    <source>
        <dbReference type="ARBA" id="ARBA00006019"/>
    </source>
</evidence>
<dbReference type="Pfam" id="PF00888">
    <property type="entry name" value="Cullin"/>
    <property type="match status" value="1"/>
</dbReference>
<dbReference type="GO" id="GO:0006511">
    <property type="term" value="P:ubiquitin-dependent protein catabolic process"/>
    <property type="evidence" value="ECO:0007669"/>
    <property type="project" value="InterPro"/>
</dbReference>
<keyword evidence="5" id="KW-1185">Reference proteome</keyword>
<evidence type="ECO:0000259" key="3">
    <source>
        <dbReference type="Pfam" id="PF00888"/>
    </source>
</evidence>
<evidence type="ECO:0000313" key="5">
    <source>
        <dbReference type="Proteomes" id="UP000267606"/>
    </source>
</evidence>
<comment type="similarity">
    <text evidence="1">Belongs to the cullin family.</text>
</comment>
<evidence type="ECO:0000313" key="4">
    <source>
        <dbReference type="EMBL" id="VDO73490.1"/>
    </source>
</evidence>
<dbReference type="WBParaSite" id="OFLC_0001106601-mRNA-1">
    <property type="protein sequence ID" value="OFLC_0001106601-mRNA-1"/>
    <property type="gene ID" value="OFLC_0001106601"/>
</dbReference>
<dbReference type="Gene3D" id="1.20.1310.10">
    <property type="entry name" value="Cullin Repeats"/>
    <property type="match status" value="1"/>
</dbReference>
<dbReference type="InterPro" id="IPR001373">
    <property type="entry name" value="Cullin_N"/>
</dbReference>
<dbReference type="InterPro" id="IPR016159">
    <property type="entry name" value="Cullin_repeat-like_dom_sf"/>
</dbReference>
<dbReference type="EMBL" id="UZAJ01015494">
    <property type="protein sequence ID" value="VDO73490.1"/>
    <property type="molecule type" value="Genomic_DNA"/>
</dbReference>